<comment type="caution">
    <text evidence="1">The sequence shown here is derived from an EMBL/GenBank/DDBJ whole genome shotgun (WGS) entry which is preliminary data.</text>
</comment>
<name>A0ACB0L4L1_TRIPR</name>
<organism evidence="1 2">
    <name type="scientific">Trifolium pratense</name>
    <name type="common">Red clover</name>
    <dbReference type="NCBI Taxonomy" id="57577"/>
    <lineage>
        <taxon>Eukaryota</taxon>
        <taxon>Viridiplantae</taxon>
        <taxon>Streptophyta</taxon>
        <taxon>Embryophyta</taxon>
        <taxon>Tracheophyta</taxon>
        <taxon>Spermatophyta</taxon>
        <taxon>Magnoliopsida</taxon>
        <taxon>eudicotyledons</taxon>
        <taxon>Gunneridae</taxon>
        <taxon>Pentapetalae</taxon>
        <taxon>rosids</taxon>
        <taxon>fabids</taxon>
        <taxon>Fabales</taxon>
        <taxon>Fabaceae</taxon>
        <taxon>Papilionoideae</taxon>
        <taxon>50 kb inversion clade</taxon>
        <taxon>NPAAA clade</taxon>
        <taxon>Hologalegina</taxon>
        <taxon>IRL clade</taxon>
        <taxon>Trifolieae</taxon>
        <taxon>Trifolium</taxon>
    </lineage>
</organism>
<evidence type="ECO:0000313" key="2">
    <source>
        <dbReference type="Proteomes" id="UP001177021"/>
    </source>
</evidence>
<keyword evidence="2" id="KW-1185">Reference proteome</keyword>
<protein>
    <submittedName>
        <fullName evidence="1">Uncharacterized protein</fullName>
    </submittedName>
</protein>
<gene>
    <name evidence="1" type="ORF">MILVUS5_LOCUS28988</name>
</gene>
<sequence length="412" mass="46924">MDRVMRQKRFKSINNCSHSDSHHDHDHATNNKYMIIRQCSNSSSSSNKSFILFSELSQDEMLAILTLLPLKCLLNSARYVSKFWATAISAYLPLKPPGLYVFKTRSTTNSYFLNIQDHVNGQPERIALGTPSRMGQVIATCHGILLLCTFATLTFAVNPILKCCFRIPSLPTYSGRLICNRSTIACVPRTAKFKLFVTDVLNVLGVNWYVFYVLTIGVDNTWKEIARKEAILECRFIWKPVCNGENDVYWITRDGVTVMDVDREIIIGEYPLPPPRVDSSQDGYFLWMRDRLSCIVLVKGISRISRTYQIYALDLDLGKWTLYHEMGPFDYGDTCGHVLGLMFRFWINDQIFFIALTTPPEIRKSYSAVTKSILFCYNVKTGQLTKTDDTVVGSFQAFLHTNTLVSLPSTPT</sequence>
<evidence type="ECO:0000313" key="1">
    <source>
        <dbReference type="EMBL" id="CAJ2663593.1"/>
    </source>
</evidence>
<accession>A0ACB0L4L1</accession>
<proteinExistence type="predicted"/>
<dbReference type="EMBL" id="CASHSV030000409">
    <property type="protein sequence ID" value="CAJ2663593.1"/>
    <property type="molecule type" value="Genomic_DNA"/>
</dbReference>
<dbReference type="Proteomes" id="UP001177021">
    <property type="component" value="Unassembled WGS sequence"/>
</dbReference>
<reference evidence="1" key="1">
    <citation type="submission" date="2023-10" db="EMBL/GenBank/DDBJ databases">
        <authorList>
            <person name="Rodriguez Cubillos JULIANA M."/>
            <person name="De Vega J."/>
        </authorList>
    </citation>
    <scope>NUCLEOTIDE SEQUENCE</scope>
</reference>